<feature type="compositionally biased region" description="Polar residues" evidence="1">
    <location>
        <begin position="14"/>
        <end position="26"/>
    </location>
</feature>
<sequence>MIPMETKPFALRTPSATSTGNLPLSTQGGAGGLGGQLREQREREGDHASGSWGPGSSKGNLLQGPPGGNNQAAGVVFSSHTFTFDCGQCSAYWSTSSPGTR</sequence>
<evidence type="ECO:0000313" key="2">
    <source>
        <dbReference type="EMBL" id="CEM38872.1"/>
    </source>
</evidence>
<dbReference type="VEuPathDB" id="CryptoDB:Cvel_5710"/>
<proteinExistence type="predicted"/>
<organism evidence="2">
    <name type="scientific">Chromera velia CCMP2878</name>
    <dbReference type="NCBI Taxonomy" id="1169474"/>
    <lineage>
        <taxon>Eukaryota</taxon>
        <taxon>Sar</taxon>
        <taxon>Alveolata</taxon>
        <taxon>Colpodellida</taxon>
        <taxon>Chromeraceae</taxon>
        <taxon>Chromera</taxon>
    </lineage>
</organism>
<feature type="compositionally biased region" description="Low complexity" evidence="1">
    <location>
        <begin position="59"/>
        <end position="71"/>
    </location>
</feature>
<dbReference type="EMBL" id="CDMZ01001887">
    <property type="protein sequence ID" value="CEM38872.1"/>
    <property type="molecule type" value="Genomic_DNA"/>
</dbReference>
<reference evidence="2" key="1">
    <citation type="submission" date="2014-11" db="EMBL/GenBank/DDBJ databases">
        <authorList>
            <person name="Otto D Thomas"/>
            <person name="Naeem Raeece"/>
        </authorList>
    </citation>
    <scope>NUCLEOTIDE SEQUENCE</scope>
</reference>
<feature type="region of interest" description="Disordered" evidence="1">
    <location>
        <begin position="1"/>
        <end position="74"/>
    </location>
</feature>
<gene>
    <name evidence="2" type="ORF">Cvel_5710</name>
</gene>
<dbReference type="AlphaFoldDB" id="A0A0G4H502"/>
<evidence type="ECO:0000256" key="1">
    <source>
        <dbReference type="SAM" id="MobiDB-lite"/>
    </source>
</evidence>
<protein>
    <submittedName>
        <fullName evidence="2">Uncharacterized protein</fullName>
    </submittedName>
</protein>
<accession>A0A0G4H502</accession>
<name>A0A0G4H502_9ALVE</name>
<feature type="compositionally biased region" description="Basic and acidic residues" evidence="1">
    <location>
        <begin position="38"/>
        <end position="47"/>
    </location>
</feature>